<dbReference type="STRING" id="7868.ENSCMIP00000034736"/>
<name>A0A4W3J573_CALMI</name>
<reference evidence="2" key="3">
    <citation type="journal article" date="2014" name="Nature">
        <title>Elephant shark genome provides unique insights into gnathostome evolution.</title>
        <authorList>
            <consortium name="International Elephant Shark Genome Sequencing Consortium"/>
            <person name="Venkatesh B."/>
            <person name="Lee A.P."/>
            <person name="Ravi V."/>
            <person name="Maurya A.K."/>
            <person name="Lian M.M."/>
            <person name="Swann J.B."/>
            <person name="Ohta Y."/>
            <person name="Flajnik M.F."/>
            <person name="Sutoh Y."/>
            <person name="Kasahara M."/>
            <person name="Hoon S."/>
            <person name="Gangu V."/>
            <person name="Roy S.W."/>
            <person name="Irimia M."/>
            <person name="Korzh V."/>
            <person name="Kondrychyn I."/>
            <person name="Lim Z.W."/>
            <person name="Tay B.H."/>
            <person name="Tohari S."/>
            <person name="Kong K.W."/>
            <person name="Ho S."/>
            <person name="Lorente-Galdos B."/>
            <person name="Quilez J."/>
            <person name="Marques-Bonet T."/>
            <person name="Raney B.J."/>
            <person name="Ingham P.W."/>
            <person name="Tay A."/>
            <person name="Hillier L.W."/>
            <person name="Minx P."/>
            <person name="Boehm T."/>
            <person name="Wilson R.K."/>
            <person name="Brenner S."/>
            <person name="Warren W.C."/>
        </authorList>
    </citation>
    <scope>NUCLEOTIDE SEQUENCE [LARGE SCALE GENOMIC DNA]</scope>
</reference>
<evidence type="ECO:0008006" key="3">
    <source>
        <dbReference type="Google" id="ProtNLM"/>
    </source>
</evidence>
<dbReference type="AlphaFoldDB" id="A0A4W3J573"/>
<keyword evidence="2" id="KW-1185">Reference proteome</keyword>
<evidence type="ECO:0000313" key="1">
    <source>
        <dbReference type="Ensembl" id="ENSCMIP00000034736.1"/>
    </source>
</evidence>
<proteinExistence type="predicted"/>
<sequence>MFLKSKIVVQFQMCTKREENSCKVCNIVLNHERKSTIANHLKKMFKERGWVATNISLSETDQPLVQQFLDTRVKNGGAISGGYQQHEAYLTDASFNAEDCVVLLMRCASRQLN</sequence>
<reference evidence="1" key="5">
    <citation type="submission" date="2025-09" db="UniProtKB">
        <authorList>
            <consortium name="Ensembl"/>
        </authorList>
    </citation>
    <scope>IDENTIFICATION</scope>
</reference>
<organism evidence="1 2">
    <name type="scientific">Callorhinchus milii</name>
    <name type="common">Ghost shark</name>
    <dbReference type="NCBI Taxonomy" id="7868"/>
    <lineage>
        <taxon>Eukaryota</taxon>
        <taxon>Metazoa</taxon>
        <taxon>Chordata</taxon>
        <taxon>Craniata</taxon>
        <taxon>Vertebrata</taxon>
        <taxon>Chondrichthyes</taxon>
        <taxon>Holocephali</taxon>
        <taxon>Chimaeriformes</taxon>
        <taxon>Callorhinchidae</taxon>
        <taxon>Callorhinchus</taxon>
    </lineage>
</organism>
<evidence type="ECO:0000313" key="2">
    <source>
        <dbReference type="Proteomes" id="UP000314986"/>
    </source>
</evidence>
<protein>
    <recommendedName>
        <fullName evidence="3">BED-type domain-containing protein</fullName>
    </recommendedName>
</protein>
<dbReference type="InParanoid" id="A0A4W3J573"/>
<reference evidence="2" key="1">
    <citation type="journal article" date="2006" name="Science">
        <title>Ancient noncoding elements conserved in the human genome.</title>
        <authorList>
            <person name="Venkatesh B."/>
            <person name="Kirkness E.F."/>
            <person name="Loh Y.H."/>
            <person name="Halpern A.L."/>
            <person name="Lee A.P."/>
            <person name="Johnson J."/>
            <person name="Dandona N."/>
            <person name="Viswanathan L.D."/>
            <person name="Tay A."/>
            <person name="Venter J.C."/>
            <person name="Strausberg R.L."/>
            <person name="Brenner S."/>
        </authorList>
    </citation>
    <scope>NUCLEOTIDE SEQUENCE [LARGE SCALE GENOMIC DNA]</scope>
</reference>
<reference evidence="2" key="2">
    <citation type="journal article" date="2007" name="PLoS Biol.">
        <title>Survey sequencing and comparative analysis of the elephant shark (Callorhinchus milii) genome.</title>
        <authorList>
            <person name="Venkatesh B."/>
            <person name="Kirkness E.F."/>
            <person name="Loh Y.H."/>
            <person name="Halpern A.L."/>
            <person name="Lee A.P."/>
            <person name="Johnson J."/>
            <person name="Dandona N."/>
            <person name="Viswanathan L.D."/>
            <person name="Tay A."/>
            <person name="Venter J.C."/>
            <person name="Strausberg R.L."/>
            <person name="Brenner S."/>
        </authorList>
    </citation>
    <scope>NUCLEOTIDE SEQUENCE [LARGE SCALE GENOMIC DNA]</scope>
</reference>
<accession>A0A4W3J573</accession>
<dbReference type="Ensembl" id="ENSCMIT00000035256.1">
    <property type="protein sequence ID" value="ENSCMIP00000034736.1"/>
    <property type="gene ID" value="ENSCMIG00000014724.1"/>
</dbReference>
<reference evidence="1" key="4">
    <citation type="submission" date="2025-08" db="UniProtKB">
        <authorList>
            <consortium name="Ensembl"/>
        </authorList>
    </citation>
    <scope>IDENTIFICATION</scope>
</reference>
<dbReference type="Proteomes" id="UP000314986">
    <property type="component" value="Unassembled WGS sequence"/>
</dbReference>